<keyword evidence="1" id="KW-0732">Signal</keyword>
<comment type="caution">
    <text evidence="2">The sequence shown here is derived from an EMBL/GenBank/DDBJ whole genome shotgun (WGS) entry which is preliminary data.</text>
</comment>
<organism evidence="2 3">
    <name type="scientific">Sulfobacillus harzensis</name>
    <dbReference type="NCBI Taxonomy" id="2729629"/>
    <lineage>
        <taxon>Bacteria</taxon>
        <taxon>Bacillati</taxon>
        <taxon>Bacillota</taxon>
        <taxon>Clostridia</taxon>
        <taxon>Eubacteriales</taxon>
        <taxon>Clostridiales Family XVII. Incertae Sedis</taxon>
        <taxon>Sulfobacillus</taxon>
    </lineage>
</organism>
<feature type="chain" id="PRO_5038393943" description="DUF5666 domain-containing protein" evidence="1">
    <location>
        <begin position="23"/>
        <end position="309"/>
    </location>
</feature>
<proteinExistence type="predicted"/>
<evidence type="ECO:0008006" key="4">
    <source>
        <dbReference type="Google" id="ProtNLM"/>
    </source>
</evidence>
<reference evidence="2 3" key="1">
    <citation type="submission" date="2020-04" db="EMBL/GenBank/DDBJ databases">
        <authorList>
            <person name="Zhang R."/>
            <person name="Schippers A."/>
        </authorList>
    </citation>
    <scope>NUCLEOTIDE SEQUENCE [LARGE SCALE GENOMIC DNA]</scope>
    <source>
        <strain evidence="2 3">DSM 109850</strain>
    </source>
</reference>
<feature type="signal peptide" evidence="1">
    <location>
        <begin position="1"/>
        <end position="22"/>
    </location>
</feature>
<evidence type="ECO:0000313" key="3">
    <source>
        <dbReference type="Proteomes" id="UP000533476"/>
    </source>
</evidence>
<dbReference type="RefSeq" id="WP_169097479.1">
    <property type="nucleotide sequence ID" value="NZ_JABBVZ010000012.1"/>
</dbReference>
<evidence type="ECO:0000256" key="1">
    <source>
        <dbReference type="SAM" id="SignalP"/>
    </source>
</evidence>
<protein>
    <recommendedName>
        <fullName evidence="4">DUF5666 domain-containing protein</fullName>
    </recommendedName>
</protein>
<dbReference type="PROSITE" id="PS00430">
    <property type="entry name" value="TONB_DEPENDENT_REC_1"/>
    <property type="match status" value="1"/>
</dbReference>
<name>A0A7Y0L2Z0_9FIRM</name>
<sequence length="309" mass="32910">MTRRISLWAVGLFAAASLIASAPVAAYSGPHHHWAKETVTAVTPTTLTIKDGDATHEVPMASAQVRAGMYPASPSILRAGETVTVVGETSDTPLVIVHPAAYGTLTKPGASWQVISKRHGTFTLKGSPILLGMRDLSPGTKAAAFGPATGKEIDVTAVASRPVMTQARVTTATSGVLKAQSDQYGMLSYPLSQLPTRFQERLRALKPGDAVVACLNPLNRQVLMMMPDRLDHWVKALEHGTAGQVVAVSNKDLTLTNPLGTVTVPITPKTTVRWPGHPHTTVKQIKPGTRVLAIRHPDASLKIRILSNK</sequence>
<dbReference type="InterPro" id="IPR010916">
    <property type="entry name" value="TonB_box_CS"/>
</dbReference>
<dbReference type="Proteomes" id="UP000533476">
    <property type="component" value="Unassembled WGS sequence"/>
</dbReference>
<dbReference type="EMBL" id="JABBVZ010000012">
    <property type="protein sequence ID" value="NMP21776.1"/>
    <property type="molecule type" value="Genomic_DNA"/>
</dbReference>
<accession>A0A7Y0L2Z0</accession>
<gene>
    <name evidence="2" type="ORF">HIJ39_05345</name>
</gene>
<keyword evidence="3" id="KW-1185">Reference proteome</keyword>
<dbReference type="AlphaFoldDB" id="A0A7Y0L2Z0"/>
<evidence type="ECO:0000313" key="2">
    <source>
        <dbReference type="EMBL" id="NMP21776.1"/>
    </source>
</evidence>